<organism evidence="2 3">
    <name type="scientific">Magallana gigas</name>
    <name type="common">Pacific oyster</name>
    <name type="synonym">Crassostrea gigas</name>
    <dbReference type="NCBI Taxonomy" id="29159"/>
    <lineage>
        <taxon>Eukaryota</taxon>
        <taxon>Metazoa</taxon>
        <taxon>Spiralia</taxon>
        <taxon>Lophotrochozoa</taxon>
        <taxon>Mollusca</taxon>
        <taxon>Bivalvia</taxon>
        <taxon>Autobranchia</taxon>
        <taxon>Pteriomorphia</taxon>
        <taxon>Ostreida</taxon>
        <taxon>Ostreoidea</taxon>
        <taxon>Ostreidae</taxon>
        <taxon>Magallana</taxon>
    </lineage>
</organism>
<dbReference type="Proteomes" id="UP000005408">
    <property type="component" value="Unassembled WGS sequence"/>
</dbReference>
<proteinExistence type="predicted"/>
<evidence type="ECO:0000313" key="3">
    <source>
        <dbReference type="Proteomes" id="UP000005408"/>
    </source>
</evidence>
<reference evidence="2" key="1">
    <citation type="submission" date="2022-08" db="UniProtKB">
        <authorList>
            <consortium name="EnsemblMetazoa"/>
        </authorList>
    </citation>
    <scope>IDENTIFICATION</scope>
    <source>
        <strain evidence="2">05x7-T-G4-1.051#20</strain>
    </source>
</reference>
<dbReference type="InterPro" id="IPR002049">
    <property type="entry name" value="LE_dom"/>
</dbReference>
<dbReference type="AlphaFoldDB" id="A0A8W8P720"/>
<sequence>MSSLSEFAYINICEIHVNITGCDIGFYGENCTKCPDNCLNDDCRFQIGHCFDCIDGFNGDMCEECSFTDYGPNCNTSCSKDCQHGLCNHTTGHCLACAEDRFGNLCENKLPANGGY</sequence>
<protein>
    <recommendedName>
        <fullName evidence="1">Laminin EGF-like domain-containing protein</fullName>
    </recommendedName>
</protein>
<evidence type="ECO:0000259" key="1">
    <source>
        <dbReference type="PROSITE" id="PS01248"/>
    </source>
</evidence>
<dbReference type="PROSITE" id="PS01248">
    <property type="entry name" value="EGF_LAM_1"/>
    <property type="match status" value="1"/>
</dbReference>
<feature type="domain" description="Laminin EGF-like" evidence="1">
    <location>
        <begin position="50"/>
        <end position="82"/>
    </location>
</feature>
<name>A0A8W8P720_MAGGI</name>
<keyword evidence="3" id="KW-1185">Reference proteome</keyword>
<dbReference type="Gene3D" id="2.170.300.10">
    <property type="entry name" value="Tie2 ligand-binding domain superfamily"/>
    <property type="match status" value="1"/>
</dbReference>
<dbReference type="EnsemblMetazoa" id="G9743.1">
    <property type="protein sequence ID" value="G9743.1:cds"/>
    <property type="gene ID" value="G9743"/>
</dbReference>
<accession>A0A8W8P720</accession>
<evidence type="ECO:0000313" key="2">
    <source>
        <dbReference type="EnsemblMetazoa" id="G9743.1:cds"/>
    </source>
</evidence>